<dbReference type="OMA" id="INNTCKE"/>
<proteinExistence type="predicted"/>
<evidence type="ECO:0000259" key="2">
    <source>
        <dbReference type="Pfam" id="PF01248"/>
    </source>
</evidence>
<dbReference type="RefSeq" id="XP_004359522.1">
    <property type="nucleotide sequence ID" value="XM_004359465.1"/>
</dbReference>
<dbReference type="OrthoDB" id="263617at2759"/>
<feature type="region of interest" description="Disordered" evidence="1">
    <location>
        <begin position="1"/>
        <end position="47"/>
    </location>
</feature>
<feature type="region of interest" description="Disordered" evidence="1">
    <location>
        <begin position="430"/>
        <end position="460"/>
    </location>
</feature>
<protein>
    <recommendedName>
        <fullName evidence="2">Ribosomal protein eL8/eL30/eS12/Gadd45 domain-containing protein</fullName>
    </recommendedName>
</protein>
<dbReference type="PANTHER" id="PTHR13284:SF4">
    <property type="entry name" value="C2H2-TYPE DOMAIN-CONTAINING PROTEIN"/>
    <property type="match status" value="1"/>
</dbReference>
<feature type="compositionally biased region" description="Polar residues" evidence="1">
    <location>
        <begin position="542"/>
        <end position="560"/>
    </location>
</feature>
<dbReference type="Gene3D" id="3.30.1330.30">
    <property type="match status" value="1"/>
</dbReference>
<keyword evidence="4" id="KW-1185">Reference proteome</keyword>
<accession>F4PTF0</accession>
<dbReference type="AlphaFoldDB" id="F4PTF0"/>
<feature type="region of interest" description="Disordered" evidence="1">
    <location>
        <begin position="501"/>
        <end position="571"/>
    </location>
</feature>
<dbReference type="KEGG" id="dfa:DFA_01558"/>
<dbReference type="PANTHER" id="PTHR13284">
    <property type="entry name" value="GH01354P"/>
    <property type="match status" value="1"/>
</dbReference>
<dbReference type="GO" id="GO:0035368">
    <property type="term" value="F:selenocysteine insertion sequence binding"/>
    <property type="evidence" value="ECO:0007669"/>
    <property type="project" value="InterPro"/>
</dbReference>
<evidence type="ECO:0000313" key="3">
    <source>
        <dbReference type="EMBL" id="EGG21672.1"/>
    </source>
</evidence>
<reference evidence="4" key="1">
    <citation type="journal article" date="2011" name="Genome Res.">
        <title>Phylogeny-wide analysis of social amoeba genomes highlights ancient origins for complex intercellular communication.</title>
        <authorList>
            <person name="Heidel A.J."/>
            <person name="Lawal H.M."/>
            <person name="Felder M."/>
            <person name="Schilde C."/>
            <person name="Helps N.R."/>
            <person name="Tunggal B."/>
            <person name="Rivero F."/>
            <person name="John U."/>
            <person name="Schleicher M."/>
            <person name="Eichinger L."/>
            <person name="Platzer M."/>
            <person name="Noegel A.A."/>
            <person name="Schaap P."/>
            <person name="Gloeckner G."/>
        </authorList>
    </citation>
    <scope>NUCLEOTIDE SEQUENCE [LARGE SCALE GENOMIC DNA]</scope>
    <source>
        <strain evidence="4">SH3</strain>
    </source>
</reference>
<evidence type="ECO:0000256" key="1">
    <source>
        <dbReference type="SAM" id="MobiDB-lite"/>
    </source>
</evidence>
<dbReference type="GO" id="GO:1990904">
    <property type="term" value="C:ribonucleoprotein complex"/>
    <property type="evidence" value="ECO:0007669"/>
    <property type="project" value="TreeGrafter"/>
</dbReference>
<sequence>MNDVIPLSSSSTSSSSTTSTNTNTTSTKNKKKKQLVHGDDQQKVNNTTNPLSFQQYLNNASSQTKKDTNVDNINKKKKKKKKKIKLVNAAPNVGVSHHHPPPSAISIDESIQQKIIQNKKLKNPKNKLFVVRDTPKIKKPTTLKRNILLYKETKEKLIEQQKQDQQEQEINQPVVVVVDQEPTSSIPFPPPPLPTNDNDHGCSAQPNHLIEKLETISLENQNPEQQQEDVNHQTSIVNGEEEDKFLMEFKQDYINQIINQEINEKAREFIIRIKTMQDNYTKNNPKKPKKRFITGLREIERDVDCDKISCVIIAPNIDDVGCEGGLNPMIQSIIRMCRKKQILYTFALSKRIIGRLLHVPIKISAFGVLSHDGAHDLYRQLDLLTQRARTTFRENYNQTVKLHGQEAQKQIQQHQTSTKEINQTVNKEIKSIGQKHKDTLKIHKQAREEKDKIEQEKRDRIKEQKKQKLLQEQQLKLQQKQLEKQKQLDLLQDQLENSHVVTTSTTSTNNNNKKKSSSSQHQSKQQQKQDAMIKKGEVSDQLLYSNTNTGGVSSINNTGMMSDHQKPKKKK</sequence>
<gene>
    <name evidence="3" type="ORF">DFA_01558</name>
</gene>
<dbReference type="GO" id="GO:0003730">
    <property type="term" value="F:mRNA 3'-UTR binding"/>
    <property type="evidence" value="ECO:0007669"/>
    <property type="project" value="TreeGrafter"/>
</dbReference>
<feature type="compositionally biased region" description="Low complexity" evidence="1">
    <location>
        <begin position="501"/>
        <end position="528"/>
    </location>
</feature>
<dbReference type="GO" id="GO:0043021">
    <property type="term" value="F:ribonucleoprotein complex binding"/>
    <property type="evidence" value="ECO:0007669"/>
    <property type="project" value="TreeGrafter"/>
</dbReference>
<dbReference type="STRING" id="1054147.F4PTF0"/>
<feature type="domain" description="Ribosomal protein eL8/eL30/eS12/Gadd45" evidence="2">
    <location>
        <begin position="289"/>
        <end position="377"/>
    </location>
</feature>
<dbReference type="Proteomes" id="UP000007797">
    <property type="component" value="Unassembled WGS sequence"/>
</dbReference>
<dbReference type="InterPro" id="IPR004038">
    <property type="entry name" value="Ribosomal_eL8/eL30/eS12/Gad45"/>
</dbReference>
<dbReference type="Pfam" id="PF01248">
    <property type="entry name" value="Ribosomal_L7Ae"/>
    <property type="match status" value="1"/>
</dbReference>
<dbReference type="InterPro" id="IPR029064">
    <property type="entry name" value="Ribosomal_eL30-like_sf"/>
</dbReference>
<dbReference type="GO" id="GO:0005739">
    <property type="term" value="C:mitochondrion"/>
    <property type="evidence" value="ECO:0007669"/>
    <property type="project" value="TreeGrafter"/>
</dbReference>
<dbReference type="GeneID" id="14872618"/>
<dbReference type="SUPFAM" id="SSF55315">
    <property type="entry name" value="L30e-like"/>
    <property type="match status" value="1"/>
</dbReference>
<dbReference type="InterPro" id="IPR040051">
    <property type="entry name" value="SECISBP2"/>
</dbReference>
<organism evidence="3 4">
    <name type="scientific">Cavenderia fasciculata</name>
    <name type="common">Slime mold</name>
    <name type="synonym">Dictyostelium fasciculatum</name>
    <dbReference type="NCBI Taxonomy" id="261658"/>
    <lineage>
        <taxon>Eukaryota</taxon>
        <taxon>Amoebozoa</taxon>
        <taxon>Evosea</taxon>
        <taxon>Eumycetozoa</taxon>
        <taxon>Dictyostelia</taxon>
        <taxon>Acytosteliales</taxon>
        <taxon>Cavenderiaceae</taxon>
        <taxon>Cavenderia</taxon>
    </lineage>
</organism>
<dbReference type="EMBL" id="GL883010">
    <property type="protein sequence ID" value="EGG21672.1"/>
    <property type="molecule type" value="Genomic_DNA"/>
</dbReference>
<name>F4PTF0_CACFS</name>
<feature type="compositionally biased region" description="Low complexity" evidence="1">
    <location>
        <begin position="8"/>
        <end position="27"/>
    </location>
</feature>
<evidence type="ECO:0000313" key="4">
    <source>
        <dbReference type="Proteomes" id="UP000007797"/>
    </source>
</evidence>